<dbReference type="CDD" id="cd02970">
    <property type="entry name" value="PRX_like2"/>
    <property type="match status" value="1"/>
</dbReference>
<proteinExistence type="predicted"/>
<dbReference type="EMBL" id="ML119061">
    <property type="protein sequence ID" value="ROT35491.1"/>
    <property type="molecule type" value="Genomic_DNA"/>
</dbReference>
<evidence type="ECO:0000313" key="3">
    <source>
        <dbReference type="Proteomes" id="UP000272025"/>
    </source>
</evidence>
<protein>
    <submittedName>
        <fullName evidence="2">Uncharacterized protein</fullName>
    </submittedName>
</protein>
<dbReference type="Proteomes" id="UP000272025">
    <property type="component" value="Unassembled WGS sequence"/>
</dbReference>
<gene>
    <name evidence="2" type="ORF">SODALDRAFT_257222</name>
</gene>
<feature type="non-terminal residue" evidence="2">
    <location>
        <position position="1"/>
    </location>
</feature>
<feature type="region of interest" description="Disordered" evidence="1">
    <location>
        <begin position="264"/>
        <end position="305"/>
    </location>
</feature>
<dbReference type="Pfam" id="PF13911">
    <property type="entry name" value="AhpC-TSA_2"/>
    <property type="match status" value="1"/>
</dbReference>
<evidence type="ECO:0000313" key="2">
    <source>
        <dbReference type="EMBL" id="ROT35491.1"/>
    </source>
</evidence>
<organism evidence="2 3">
    <name type="scientific">Sodiomyces alkalinus (strain CBS 110278 / VKM F-3762 / F11)</name>
    <name type="common">Alkaliphilic filamentous fungus</name>
    <dbReference type="NCBI Taxonomy" id="1314773"/>
    <lineage>
        <taxon>Eukaryota</taxon>
        <taxon>Fungi</taxon>
        <taxon>Dikarya</taxon>
        <taxon>Ascomycota</taxon>
        <taxon>Pezizomycotina</taxon>
        <taxon>Sordariomycetes</taxon>
        <taxon>Hypocreomycetidae</taxon>
        <taxon>Glomerellales</taxon>
        <taxon>Plectosphaerellaceae</taxon>
        <taxon>Sodiomyces</taxon>
    </lineage>
</organism>
<name>A0A3N2PLT1_SODAK</name>
<dbReference type="AlphaFoldDB" id="A0A3N2PLT1"/>
<dbReference type="FunFam" id="3.40.30.10:FF:000404">
    <property type="entry name" value="WGS project CABT00000000 data, contig 2.14"/>
    <property type="match status" value="1"/>
</dbReference>
<dbReference type="GeneID" id="39575921"/>
<dbReference type="RefSeq" id="XP_028463297.1">
    <property type="nucleotide sequence ID" value="XM_028607443.1"/>
</dbReference>
<keyword evidence="3" id="KW-1185">Reference proteome</keyword>
<dbReference type="PANTHER" id="PTHR28630:SF3">
    <property type="entry name" value="PEROXIREDOXIN-LIKE 2C"/>
    <property type="match status" value="1"/>
</dbReference>
<dbReference type="STRING" id="1314773.A0A3N2PLT1"/>
<accession>A0A3N2PLT1</accession>
<dbReference type="Gene3D" id="3.40.30.10">
    <property type="entry name" value="Glutaredoxin"/>
    <property type="match status" value="1"/>
</dbReference>
<feature type="non-terminal residue" evidence="2">
    <location>
        <position position="305"/>
    </location>
</feature>
<dbReference type="PANTHER" id="PTHR28630">
    <property type="match status" value="1"/>
</dbReference>
<dbReference type="InterPro" id="IPR032801">
    <property type="entry name" value="PXL2A/B/C"/>
</dbReference>
<sequence length="305" mass="34021">SIEIDTSRPQDFDGAIGTTDKLPTQEILRKVDDYVVLDRHGRTHTFKSLYSGRNVARRMLIIFVRHFFCGNCQEYLRTLSESITTDALLGLPVSTFITVIGCGDPAMIAAYAEATNCPFPIYTDPKRYLYRVLGMTRTWGLGEKPAYIKKNFAGLVASSLLQGLKQLPSGMATKGGDSKQVGGEFLFEPTDVATPIATPEPDTVGRSLDEAIARQQQRKSASINEDEDEGLYGTEEKHVTWCHRMKTTRDHAEIPELMEVLGLDGNGKPIRDKRRWSKALSERKGTGLSLASQMSRLSDRERSRD</sequence>
<dbReference type="InterPro" id="IPR036249">
    <property type="entry name" value="Thioredoxin-like_sf"/>
</dbReference>
<reference evidence="2 3" key="1">
    <citation type="journal article" date="2018" name="Mol. Ecol.">
        <title>The obligate alkalophilic soda-lake fungus Sodiomyces alkalinus has shifted to a protein diet.</title>
        <authorList>
            <person name="Grum-Grzhimaylo A.A."/>
            <person name="Falkoski D.L."/>
            <person name="van den Heuvel J."/>
            <person name="Valero-Jimenez C.A."/>
            <person name="Min B."/>
            <person name="Choi I.G."/>
            <person name="Lipzen A."/>
            <person name="Daum C.G."/>
            <person name="Aanen D.K."/>
            <person name="Tsang A."/>
            <person name="Henrissat B."/>
            <person name="Bilanenko E.N."/>
            <person name="de Vries R.P."/>
            <person name="van Kan J.A.L."/>
            <person name="Grigoriev I.V."/>
            <person name="Debets A.J.M."/>
        </authorList>
    </citation>
    <scope>NUCLEOTIDE SEQUENCE [LARGE SCALE GENOMIC DNA]</scope>
    <source>
        <strain evidence="2 3">F11</strain>
    </source>
</reference>
<dbReference type="SUPFAM" id="SSF52833">
    <property type="entry name" value="Thioredoxin-like"/>
    <property type="match status" value="1"/>
</dbReference>
<evidence type="ECO:0000256" key="1">
    <source>
        <dbReference type="SAM" id="MobiDB-lite"/>
    </source>
</evidence>
<dbReference type="OrthoDB" id="40334at2759"/>